<dbReference type="EMBL" id="BK015218">
    <property type="protein sequence ID" value="DAD96545.1"/>
    <property type="molecule type" value="Genomic_DNA"/>
</dbReference>
<proteinExistence type="predicted"/>
<accession>A0A8S5NPA9</accession>
<organism evidence="1">
    <name type="scientific">Myoviridae sp. ctdWz11</name>
    <dbReference type="NCBI Taxonomy" id="2826671"/>
    <lineage>
        <taxon>Viruses</taxon>
        <taxon>Duplodnaviria</taxon>
        <taxon>Heunggongvirae</taxon>
        <taxon>Uroviricota</taxon>
        <taxon>Caudoviricetes</taxon>
    </lineage>
</organism>
<reference evidence="1" key="1">
    <citation type="journal article" date="2021" name="Proc. Natl. Acad. Sci. U.S.A.">
        <title>A Catalog of Tens of Thousands of Viruses from Human Metagenomes Reveals Hidden Associations with Chronic Diseases.</title>
        <authorList>
            <person name="Tisza M.J."/>
            <person name="Buck C.B."/>
        </authorList>
    </citation>
    <scope>NUCLEOTIDE SEQUENCE</scope>
    <source>
        <strain evidence="1">CtdWz11</strain>
    </source>
</reference>
<protein>
    <submittedName>
        <fullName evidence="1">Uncharacterized protein</fullName>
    </submittedName>
</protein>
<name>A0A8S5NPA9_9CAUD</name>
<sequence>MTGNRTATITTERLLLFGSEFMTEDTKERILKTALFEAMYNELPPR</sequence>
<evidence type="ECO:0000313" key="1">
    <source>
        <dbReference type="EMBL" id="DAD96545.1"/>
    </source>
</evidence>